<sequence length="76" mass="7766">MSDQEKGQVSEVSSMDDAGEEITPGDAVAGHPTQAGDDGPQEGSAGPDATPREQADTPDAPGRDERAERGSDRQSG</sequence>
<feature type="region of interest" description="Disordered" evidence="1">
    <location>
        <begin position="1"/>
        <end position="76"/>
    </location>
</feature>
<evidence type="ECO:0000313" key="2">
    <source>
        <dbReference type="EMBL" id="MDP9823973.1"/>
    </source>
</evidence>
<dbReference type="RefSeq" id="WP_068121990.1">
    <property type="nucleotide sequence ID" value="NZ_CCXJ01000458.1"/>
</dbReference>
<feature type="compositionally biased region" description="Basic and acidic residues" evidence="1">
    <location>
        <begin position="50"/>
        <end position="76"/>
    </location>
</feature>
<gene>
    <name evidence="2" type="ORF">J2S59_003782</name>
</gene>
<keyword evidence="3" id="KW-1185">Reference proteome</keyword>
<name>A0ABT9NU59_9ACTN</name>
<organism evidence="2 3">
    <name type="scientific">Nocardioides massiliensis</name>
    <dbReference type="NCBI Taxonomy" id="1325935"/>
    <lineage>
        <taxon>Bacteria</taxon>
        <taxon>Bacillati</taxon>
        <taxon>Actinomycetota</taxon>
        <taxon>Actinomycetes</taxon>
        <taxon>Propionibacteriales</taxon>
        <taxon>Nocardioidaceae</taxon>
        <taxon>Nocardioides</taxon>
    </lineage>
</organism>
<proteinExistence type="predicted"/>
<comment type="caution">
    <text evidence="2">The sequence shown here is derived from an EMBL/GenBank/DDBJ whole genome shotgun (WGS) entry which is preliminary data.</text>
</comment>
<evidence type="ECO:0000256" key="1">
    <source>
        <dbReference type="SAM" id="MobiDB-lite"/>
    </source>
</evidence>
<dbReference type="EMBL" id="JAUSQM010000001">
    <property type="protein sequence ID" value="MDP9823973.1"/>
    <property type="molecule type" value="Genomic_DNA"/>
</dbReference>
<protein>
    <submittedName>
        <fullName evidence="2">Uncharacterized protein</fullName>
    </submittedName>
</protein>
<accession>A0ABT9NU59</accession>
<reference evidence="2 3" key="1">
    <citation type="submission" date="2023-07" db="EMBL/GenBank/DDBJ databases">
        <title>Sequencing the genomes of 1000 actinobacteria strains.</title>
        <authorList>
            <person name="Klenk H.-P."/>
        </authorList>
    </citation>
    <scope>NUCLEOTIDE SEQUENCE [LARGE SCALE GENOMIC DNA]</scope>
    <source>
        <strain evidence="2 3">GD13</strain>
    </source>
</reference>
<dbReference type="Proteomes" id="UP001240447">
    <property type="component" value="Unassembled WGS sequence"/>
</dbReference>
<evidence type="ECO:0000313" key="3">
    <source>
        <dbReference type="Proteomes" id="UP001240447"/>
    </source>
</evidence>